<evidence type="ECO:0000256" key="2">
    <source>
        <dbReference type="SAM" id="MobiDB-lite"/>
    </source>
</evidence>
<evidence type="ECO:0000313" key="4">
    <source>
        <dbReference type="Proteomes" id="UP001642260"/>
    </source>
</evidence>
<feature type="region of interest" description="Disordered" evidence="2">
    <location>
        <begin position="1"/>
        <end position="56"/>
    </location>
</feature>
<feature type="compositionally biased region" description="Low complexity" evidence="2">
    <location>
        <begin position="21"/>
        <end position="31"/>
    </location>
</feature>
<evidence type="ECO:0000313" key="3">
    <source>
        <dbReference type="EMBL" id="CAH8320468.1"/>
    </source>
</evidence>
<accession>A0ABC8JB82</accession>
<reference evidence="3 4" key="1">
    <citation type="submission" date="2022-03" db="EMBL/GenBank/DDBJ databases">
        <authorList>
            <person name="Macdonald S."/>
            <person name="Ahmed S."/>
            <person name="Newling K."/>
        </authorList>
    </citation>
    <scope>NUCLEOTIDE SEQUENCE [LARGE SCALE GENOMIC DNA]</scope>
</reference>
<proteinExistence type="predicted"/>
<organism evidence="3 4">
    <name type="scientific">Eruca vesicaria subsp. sativa</name>
    <name type="common">Garden rocket</name>
    <name type="synonym">Eruca sativa</name>
    <dbReference type="NCBI Taxonomy" id="29727"/>
    <lineage>
        <taxon>Eukaryota</taxon>
        <taxon>Viridiplantae</taxon>
        <taxon>Streptophyta</taxon>
        <taxon>Embryophyta</taxon>
        <taxon>Tracheophyta</taxon>
        <taxon>Spermatophyta</taxon>
        <taxon>Magnoliopsida</taxon>
        <taxon>eudicotyledons</taxon>
        <taxon>Gunneridae</taxon>
        <taxon>Pentapetalae</taxon>
        <taxon>rosids</taxon>
        <taxon>malvids</taxon>
        <taxon>Brassicales</taxon>
        <taxon>Brassicaceae</taxon>
        <taxon>Brassiceae</taxon>
        <taxon>Eruca</taxon>
    </lineage>
</organism>
<keyword evidence="1" id="KW-0175">Coiled coil</keyword>
<dbReference type="EMBL" id="CAKOAT010093155">
    <property type="protein sequence ID" value="CAH8320468.1"/>
    <property type="molecule type" value="Genomic_DNA"/>
</dbReference>
<keyword evidence="4" id="KW-1185">Reference proteome</keyword>
<dbReference type="AlphaFoldDB" id="A0ABC8JB82"/>
<feature type="coiled-coil region" evidence="1">
    <location>
        <begin position="135"/>
        <end position="194"/>
    </location>
</feature>
<name>A0ABC8JB82_ERUVS</name>
<comment type="caution">
    <text evidence="3">The sequence shown here is derived from an EMBL/GenBank/DDBJ whole genome shotgun (WGS) entry which is preliminary data.</text>
</comment>
<evidence type="ECO:0008006" key="5">
    <source>
        <dbReference type="Google" id="ProtNLM"/>
    </source>
</evidence>
<protein>
    <recommendedName>
        <fullName evidence="5">MAR-binding filament-like protein 1-1</fullName>
    </recommendedName>
</protein>
<dbReference type="Proteomes" id="UP001642260">
    <property type="component" value="Unassembled WGS sequence"/>
</dbReference>
<gene>
    <name evidence="3" type="ORF">ERUC_LOCUS9019</name>
</gene>
<sequence length="217" mass="23796">MGFLVGATSFAPSPPPPLPSSSPSTSRFLLLCSNNVTNSKRRRPPPSASLRRQDTNDDEFSVKRRDFVLVGVSVLPFLQFRSPAMADERGESEIKTSKLNQGSEVAVSEGTSSNPFVSLLNGLGIFSAGVLGALYALALQDTKSAQEAIESLRNQLKDRERALITKEKDFEARLQNEQEERNKERKKAQEDKLSLISQLNSAKDVVTGLGRELSSEK</sequence>
<feature type="non-terminal residue" evidence="3">
    <location>
        <position position="217"/>
    </location>
</feature>
<evidence type="ECO:0000256" key="1">
    <source>
        <dbReference type="SAM" id="Coils"/>
    </source>
</evidence>